<keyword evidence="1 5" id="KW-0547">Nucleotide-binding</keyword>
<gene>
    <name evidence="7" type="ORF">KIS1582_4121</name>
</gene>
<dbReference type="OrthoDB" id="9787585at2"/>
<dbReference type="InterPro" id="IPR000212">
    <property type="entry name" value="DNA_helicase_UvrD/REP"/>
</dbReference>
<protein>
    <submittedName>
        <fullName evidence="7">ATP-dependent DNA helicase IV</fullName>
        <ecNumber evidence="7">3.6.4.12</ecNumber>
    </submittedName>
</protein>
<keyword evidence="2 5" id="KW-0378">Hydrolase</keyword>
<dbReference type="NCBIfam" id="NF041464">
    <property type="entry name" value="HelD_BACSU"/>
    <property type="match status" value="1"/>
</dbReference>
<reference evidence="7 8" key="1">
    <citation type="journal article" date="2020" name="G3 (Bethesda)">
        <title>Whole Genome Sequencing and Comparative Genomics of Two Nematicidal Bacillus Strains Reveals a Wide Range of Possible Virulence Factors.</title>
        <authorList>
            <person name="Susic N."/>
            <person name="Janezic S."/>
            <person name="Rupnik M."/>
            <person name="Geric Stare B."/>
        </authorList>
    </citation>
    <scope>NUCLEOTIDE SEQUENCE [LARGE SCALE GENOMIC DNA]</scope>
    <source>
        <strain evidence="7 8">I-1582</strain>
    </source>
</reference>
<evidence type="ECO:0000256" key="5">
    <source>
        <dbReference type="PROSITE-ProRule" id="PRU00560"/>
    </source>
</evidence>
<dbReference type="EC" id="3.6.4.12" evidence="7"/>
<dbReference type="PANTHER" id="PTHR11070:SF17">
    <property type="entry name" value="DNA HELICASE IV"/>
    <property type="match status" value="1"/>
</dbReference>
<dbReference type="InterPro" id="IPR048228">
    <property type="entry name" value="HelD_bacillota"/>
</dbReference>
<keyword evidence="3 5" id="KW-0347">Helicase</keyword>
<dbReference type="Proteomes" id="UP000465778">
    <property type="component" value="Unassembled WGS sequence"/>
</dbReference>
<dbReference type="AlphaFoldDB" id="A0A800N939"/>
<keyword evidence="4 5" id="KW-0067">ATP-binding</keyword>
<comment type="caution">
    <text evidence="7">The sequence shown here is derived from an EMBL/GenBank/DDBJ whole genome shotgun (WGS) entry which is preliminary data.</text>
</comment>
<dbReference type="PROSITE" id="PS51198">
    <property type="entry name" value="UVRD_HELICASE_ATP_BIND"/>
    <property type="match status" value="1"/>
</dbReference>
<evidence type="ECO:0000256" key="3">
    <source>
        <dbReference type="ARBA" id="ARBA00022806"/>
    </source>
</evidence>
<evidence type="ECO:0000256" key="2">
    <source>
        <dbReference type="ARBA" id="ARBA00022801"/>
    </source>
</evidence>
<accession>A0A800N939</accession>
<evidence type="ECO:0000259" key="6">
    <source>
        <dbReference type="PROSITE" id="PS51198"/>
    </source>
</evidence>
<proteinExistence type="predicted"/>
<dbReference type="InterPro" id="IPR027417">
    <property type="entry name" value="P-loop_NTPase"/>
</dbReference>
<evidence type="ECO:0000313" key="7">
    <source>
        <dbReference type="EMBL" id="KAF0822100.1"/>
    </source>
</evidence>
<dbReference type="GO" id="GO:0043138">
    <property type="term" value="F:3'-5' DNA helicase activity"/>
    <property type="evidence" value="ECO:0007669"/>
    <property type="project" value="TreeGrafter"/>
</dbReference>
<sequence>MNSKLQQEQKRLDGVMVTITEEVRRLEEEISRRKNEVVHIRKHFWDEVKVNTDTFDDYLETIIGLRQEAQALSVSQSTHRHASKRLSTLRRMEEVPYFGRIDFMEEGSSEQEPVYIGISTLRDQSGENFLIYDWRAPVSSVYYDYQPGPAKYETPGGTIEGTLEKKWQYLIRRGELQSMFDTSLTIGDEILQQVLGKGTDKHMHNIVATIQQDQNRIIRHDQGRLLIVHGAAGSGKTSAALQRIAYLLYKYRENLNADQIILFSPNRMFNSYVSNVLPELGEENMQQVTFQEYLDHRLGKEFAVENPYEQLEYVLTAVKTPEYRSRVAGIKFKASARFFEAINAYLKSLELSGMLFKEITFRGKPIVAAQQMADQFYSSGTSLRFHNRLEKLADWLIKQITEAEKAERSKEWVQEEIELLSNEEYHKAHAYLAKKRGFTGDSIHDYEIEPEALARLIVRKKFKPLRKQIRAMRFIDFKAIYKQLFADPLKIREWMEEEMPAEWAAICQSTQEMLGEGRLCYEDATPFLYVKEQIQGFQTNSSIKHIVVDEAQDYSPFQFEFLKRLFPASKMTVLGDFNQAIFAHASETADFHTLTSLYGPDQTELINLARSYRSTKPIIEFTRRLVPNGKEIIPFDRDGKLPELKQLSDQTELHSFIASKVADWRSQGLNSMAIICKSAEESAQAYKALSGIEGIKLLKSNSTEYEEGVVVVPSYLSKGIEFDAVIIYDASESVYGDESLRRVFYTSCTRAMHDLQLCSVGEPSPFLQKALREGLIQV</sequence>
<dbReference type="SUPFAM" id="SSF52540">
    <property type="entry name" value="P-loop containing nucleoside triphosphate hydrolases"/>
    <property type="match status" value="1"/>
</dbReference>
<dbReference type="GO" id="GO:0005524">
    <property type="term" value="F:ATP binding"/>
    <property type="evidence" value="ECO:0007669"/>
    <property type="project" value="UniProtKB-UniRule"/>
</dbReference>
<dbReference type="PANTHER" id="PTHR11070">
    <property type="entry name" value="UVRD / RECB / PCRA DNA HELICASE FAMILY MEMBER"/>
    <property type="match status" value="1"/>
</dbReference>
<evidence type="ECO:0000256" key="1">
    <source>
        <dbReference type="ARBA" id="ARBA00022741"/>
    </source>
</evidence>
<feature type="binding site" evidence="5">
    <location>
        <begin position="230"/>
        <end position="237"/>
    </location>
    <ligand>
        <name>ATP</name>
        <dbReference type="ChEBI" id="CHEBI:30616"/>
    </ligand>
</feature>
<dbReference type="Pfam" id="PF00580">
    <property type="entry name" value="UvrD-helicase"/>
    <property type="match status" value="1"/>
</dbReference>
<evidence type="ECO:0000256" key="4">
    <source>
        <dbReference type="ARBA" id="ARBA00022840"/>
    </source>
</evidence>
<dbReference type="GO" id="GO:0005829">
    <property type="term" value="C:cytosol"/>
    <property type="evidence" value="ECO:0007669"/>
    <property type="project" value="TreeGrafter"/>
</dbReference>
<feature type="domain" description="UvrD-like helicase ATP-binding" evidence="6">
    <location>
        <begin position="209"/>
        <end position="615"/>
    </location>
</feature>
<name>A0A800N939_CYTFI</name>
<dbReference type="EMBL" id="VDEM01000069">
    <property type="protein sequence ID" value="KAF0822100.1"/>
    <property type="molecule type" value="Genomic_DNA"/>
</dbReference>
<dbReference type="Gene3D" id="3.40.50.300">
    <property type="entry name" value="P-loop containing nucleotide triphosphate hydrolases"/>
    <property type="match status" value="2"/>
</dbReference>
<organism evidence="7 8">
    <name type="scientific">Cytobacillus firmus</name>
    <name type="common">Bacillus firmus</name>
    <dbReference type="NCBI Taxonomy" id="1399"/>
    <lineage>
        <taxon>Bacteria</taxon>
        <taxon>Bacillati</taxon>
        <taxon>Bacillota</taxon>
        <taxon>Bacilli</taxon>
        <taxon>Bacillales</taxon>
        <taxon>Bacillaceae</taxon>
        <taxon>Cytobacillus</taxon>
    </lineage>
</organism>
<dbReference type="RefSeq" id="WP_159346462.1">
    <property type="nucleotide sequence ID" value="NZ_JBALOT010000029.1"/>
</dbReference>
<dbReference type="GO" id="GO:0016787">
    <property type="term" value="F:hydrolase activity"/>
    <property type="evidence" value="ECO:0007669"/>
    <property type="project" value="UniProtKB-UniRule"/>
</dbReference>
<dbReference type="InterPro" id="IPR014016">
    <property type="entry name" value="UvrD-like_ATP-bd"/>
</dbReference>
<dbReference type="GO" id="GO:0003677">
    <property type="term" value="F:DNA binding"/>
    <property type="evidence" value="ECO:0007669"/>
    <property type="project" value="InterPro"/>
</dbReference>
<evidence type="ECO:0000313" key="8">
    <source>
        <dbReference type="Proteomes" id="UP000465778"/>
    </source>
</evidence>
<dbReference type="GO" id="GO:0000725">
    <property type="term" value="P:recombinational repair"/>
    <property type="evidence" value="ECO:0007669"/>
    <property type="project" value="TreeGrafter"/>
</dbReference>